<keyword evidence="8" id="KW-0472">Membrane</keyword>
<evidence type="ECO:0000256" key="9">
    <source>
        <dbReference type="ARBA" id="ARBA00023143"/>
    </source>
</evidence>
<evidence type="ECO:0000259" key="11">
    <source>
        <dbReference type="Pfam" id="PF14841"/>
    </source>
</evidence>
<feature type="domain" description="Flagellar motor switch protein FliG C-terminal" evidence="10">
    <location>
        <begin position="227"/>
        <end position="334"/>
    </location>
</feature>
<evidence type="ECO:0000256" key="1">
    <source>
        <dbReference type="ARBA" id="ARBA00004117"/>
    </source>
</evidence>
<dbReference type="EMBL" id="BAABLO010000001">
    <property type="protein sequence ID" value="GAA4712103.1"/>
    <property type="molecule type" value="Genomic_DNA"/>
</dbReference>
<keyword evidence="7" id="KW-0283">Flagellar rotation</keyword>
<gene>
    <name evidence="13" type="primary">fliG</name>
    <name evidence="13" type="ORF">GCM10025782_05270</name>
</gene>
<evidence type="ECO:0000256" key="2">
    <source>
        <dbReference type="ARBA" id="ARBA00004413"/>
    </source>
</evidence>
<dbReference type="PANTHER" id="PTHR30534">
    <property type="entry name" value="FLAGELLAR MOTOR SWITCH PROTEIN FLIG"/>
    <property type="match status" value="1"/>
</dbReference>
<dbReference type="Pfam" id="PF01706">
    <property type="entry name" value="FliG_C"/>
    <property type="match status" value="1"/>
</dbReference>
<evidence type="ECO:0000313" key="14">
    <source>
        <dbReference type="Proteomes" id="UP001500556"/>
    </source>
</evidence>
<evidence type="ECO:0000256" key="7">
    <source>
        <dbReference type="ARBA" id="ARBA00022779"/>
    </source>
</evidence>
<comment type="similarity">
    <text evidence="3">Belongs to the FliG family.</text>
</comment>
<dbReference type="RefSeq" id="WP_345500968.1">
    <property type="nucleotide sequence ID" value="NZ_BAABLO010000001.1"/>
</dbReference>
<dbReference type="SUPFAM" id="SSF48029">
    <property type="entry name" value="FliG"/>
    <property type="match status" value="2"/>
</dbReference>
<dbReference type="InterPro" id="IPR032779">
    <property type="entry name" value="FliG_M"/>
</dbReference>
<dbReference type="Pfam" id="PF14842">
    <property type="entry name" value="FliG_N"/>
    <property type="match status" value="1"/>
</dbReference>
<dbReference type="InterPro" id="IPR011002">
    <property type="entry name" value="FliG_a-hlx"/>
</dbReference>
<keyword evidence="9" id="KW-0975">Bacterial flagellum</keyword>
<dbReference type="Proteomes" id="UP001500556">
    <property type="component" value="Unassembled WGS sequence"/>
</dbReference>
<evidence type="ECO:0000313" key="13">
    <source>
        <dbReference type="EMBL" id="GAA4712103.1"/>
    </source>
</evidence>
<dbReference type="NCBIfam" id="TIGR00207">
    <property type="entry name" value="fliG"/>
    <property type="match status" value="1"/>
</dbReference>
<dbReference type="InterPro" id="IPR000090">
    <property type="entry name" value="Flg_Motor_Flig"/>
</dbReference>
<comment type="subcellular location">
    <subcellularLocation>
        <location evidence="1">Bacterial flagellum basal body</location>
    </subcellularLocation>
    <subcellularLocation>
        <location evidence="2">Cell membrane</location>
        <topology evidence="2">Peripheral membrane protein</topology>
        <orientation evidence="2">Cytoplasmic side</orientation>
    </subcellularLocation>
</comment>
<organism evidence="13 14">
    <name type="scientific">Pedococcus ginsenosidimutans</name>
    <dbReference type="NCBI Taxonomy" id="490570"/>
    <lineage>
        <taxon>Bacteria</taxon>
        <taxon>Bacillati</taxon>
        <taxon>Actinomycetota</taxon>
        <taxon>Actinomycetes</taxon>
        <taxon>Micrococcales</taxon>
        <taxon>Intrasporangiaceae</taxon>
        <taxon>Pedococcus</taxon>
    </lineage>
</organism>
<evidence type="ECO:0000256" key="8">
    <source>
        <dbReference type="ARBA" id="ARBA00023136"/>
    </source>
</evidence>
<evidence type="ECO:0000256" key="3">
    <source>
        <dbReference type="ARBA" id="ARBA00010299"/>
    </source>
</evidence>
<proteinExistence type="inferred from homology"/>
<keyword evidence="5" id="KW-1003">Cell membrane</keyword>
<dbReference type="Gene3D" id="1.10.220.30">
    <property type="match status" value="3"/>
</dbReference>
<keyword evidence="6" id="KW-0145">Chemotaxis</keyword>
<feature type="domain" description="Flagellar motor switch protein FliG N-terminal" evidence="12">
    <location>
        <begin position="14"/>
        <end position="116"/>
    </location>
</feature>
<feature type="domain" description="Flagellar motor switch protein FliG middle" evidence="11">
    <location>
        <begin position="124"/>
        <end position="197"/>
    </location>
</feature>
<dbReference type="PIRSF" id="PIRSF003161">
    <property type="entry name" value="FliG"/>
    <property type="match status" value="1"/>
</dbReference>
<name>A0ABP8XR42_9MICO</name>
<evidence type="ECO:0000256" key="5">
    <source>
        <dbReference type="ARBA" id="ARBA00022475"/>
    </source>
</evidence>
<dbReference type="PANTHER" id="PTHR30534:SF0">
    <property type="entry name" value="FLAGELLAR MOTOR SWITCH PROTEIN FLIG"/>
    <property type="match status" value="1"/>
</dbReference>
<dbReference type="Pfam" id="PF14841">
    <property type="entry name" value="FliG_M"/>
    <property type="match status" value="1"/>
</dbReference>
<keyword evidence="13" id="KW-0966">Cell projection</keyword>
<evidence type="ECO:0000256" key="4">
    <source>
        <dbReference type="ARBA" id="ARBA00021870"/>
    </source>
</evidence>
<evidence type="ECO:0000259" key="12">
    <source>
        <dbReference type="Pfam" id="PF14842"/>
    </source>
</evidence>
<sequence length="345" mass="37757">MTLTTTGLPGLTGLTGLRKAAILLVQLGSEDASHVLRSLRPSEVEALTSEIARLEGADLDTQDSVLHEFEAMVSAERYYIQGGFELAEEMLVKSLGADRAKEVLERLSASLTQIPFEFLRRVEPRLLLSFLQDEHPQTISLVLAHMASDQAAVVLSGLPTEMQADVAHRLAVMDRTSPEIVKQVEAHLERRLANLVQSADYSSVGGLGPLVGIINSSERATERLILEGLEERDPELAEEVRAHMFMFEDITGLDDRAVQTVLRQVDTKQLALALKGVTPEVRDKVTRNMSERAAAGLVEEIEVMGPVRLKQVEEAQAVIIRLIRSLEESGDIIISRGGGGDDVIL</sequence>
<keyword evidence="13" id="KW-0282">Flagellum</keyword>
<comment type="caution">
    <text evidence="13">The sequence shown here is derived from an EMBL/GenBank/DDBJ whole genome shotgun (WGS) entry which is preliminary data.</text>
</comment>
<protein>
    <recommendedName>
        <fullName evidence="4">Flagellar motor switch protein FliG</fullName>
    </recommendedName>
</protein>
<accession>A0ABP8XR42</accession>
<keyword evidence="13" id="KW-0969">Cilium</keyword>
<dbReference type="PRINTS" id="PR00954">
    <property type="entry name" value="FLGMOTORFLIG"/>
</dbReference>
<dbReference type="InterPro" id="IPR023087">
    <property type="entry name" value="Flg_Motor_Flig_C"/>
</dbReference>
<reference evidence="14" key="1">
    <citation type="journal article" date="2019" name="Int. J. Syst. Evol. Microbiol.">
        <title>The Global Catalogue of Microorganisms (GCM) 10K type strain sequencing project: providing services to taxonomists for standard genome sequencing and annotation.</title>
        <authorList>
            <consortium name="The Broad Institute Genomics Platform"/>
            <consortium name="The Broad Institute Genome Sequencing Center for Infectious Disease"/>
            <person name="Wu L."/>
            <person name="Ma J."/>
        </authorList>
    </citation>
    <scope>NUCLEOTIDE SEQUENCE [LARGE SCALE GENOMIC DNA]</scope>
    <source>
        <strain evidence="14">JCM 18961</strain>
    </source>
</reference>
<evidence type="ECO:0000256" key="6">
    <source>
        <dbReference type="ARBA" id="ARBA00022500"/>
    </source>
</evidence>
<dbReference type="InterPro" id="IPR028263">
    <property type="entry name" value="FliG_N"/>
</dbReference>
<evidence type="ECO:0000259" key="10">
    <source>
        <dbReference type="Pfam" id="PF01706"/>
    </source>
</evidence>
<keyword evidence="14" id="KW-1185">Reference proteome</keyword>